<dbReference type="InterPro" id="IPR004805">
    <property type="entry name" value="DnaE2/DnaE/PolC"/>
</dbReference>
<gene>
    <name evidence="2" type="ORF">S03H2_56620</name>
</gene>
<evidence type="ECO:0000259" key="1">
    <source>
        <dbReference type="Pfam" id="PF14579"/>
    </source>
</evidence>
<evidence type="ECO:0000313" key="2">
    <source>
        <dbReference type="EMBL" id="GAH88772.1"/>
    </source>
</evidence>
<dbReference type="PANTHER" id="PTHR32294:SF0">
    <property type="entry name" value="DNA POLYMERASE III SUBUNIT ALPHA"/>
    <property type="match status" value="1"/>
</dbReference>
<dbReference type="Gene3D" id="1.10.150.870">
    <property type="match status" value="1"/>
</dbReference>
<feature type="non-terminal residue" evidence="2">
    <location>
        <position position="1"/>
    </location>
</feature>
<sequence length="252" mass="28371">NYFAGYGFNKSHSTAYAYLAYRTAYLKAHYPSHFLAALLTSEAERGVTSQVARYINECEALGIKILPPDINESDFNFTVVKGDIRFGLSAVKNVGEGSVRALIEAREKRGKFTSLFDICEVADSKVLNRKVIESLIKAGALDSLGWRRSQMFHLVDKVIEYAHEMQEIKSSKQSFLFGSGQIEPPPIPPEVEEMPEWDESLTLSYEKDALGLYITGHPLAKFGKQLKRLISQPISQLDEEKDFNSEIRVARI</sequence>
<name>X1J459_9ZZZZ</name>
<comment type="caution">
    <text evidence="2">The sequence shown here is derived from an EMBL/GenBank/DDBJ whole genome shotgun (WGS) entry which is preliminary data.</text>
</comment>
<dbReference type="EMBL" id="BARU01036240">
    <property type="protein sequence ID" value="GAH88772.1"/>
    <property type="molecule type" value="Genomic_DNA"/>
</dbReference>
<dbReference type="AlphaFoldDB" id="X1J459"/>
<dbReference type="InterPro" id="IPR029460">
    <property type="entry name" value="DNAPol_HHH"/>
</dbReference>
<feature type="non-terminal residue" evidence="2">
    <location>
        <position position="252"/>
    </location>
</feature>
<reference evidence="2" key="1">
    <citation type="journal article" date="2014" name="Front. Microbiol.">
        <title>High frequency of phylogenetically diverse reductive dehalogenase-homologous genes in deep subseafloor sedimentary metagenomes.</title>
        <authorList>
            <person name="Kawai M."/>
            <person name="Futagami T."/>
            <person name="Toyoda A."/>
            <person name="Takaki Y."/>
            <person name="Nishi S."/>
            <person name="Hori S."/>
            <person name="Arai W."/>
            <person name="Tsubouchi T."/>
            <person name="Morono Y."/>
            <person name="Uchiyama I."/>
            <person name="Ito T."/>
            <person name="Fujiyama A."/>
            <person name="Inagaki F."/>
            <person name="Takami H."/>
        </authorList>
    </citation>
    <scope>NUCLEOTIDE SEQUENCE</scope>
    <source>
        <strain evidence="2">Expedition CK06-06</strain>
    </source>
</reference>
<dbReference type="PANTHER" id="PTHR32294">
    <property type="entry name" value="DNA POLYMERASE III SUBUNIT ALPHA"/>
    <property type="match status" value="1"/>
</dbReference>
<dbReference type="GO" id="GO:0008408">
    <property type="term" value="F:3'-5' exonuclease activity"/>
    <property type="evidence" value="ECO:0007669"/>
    <property type="project" value="InterPro"/>
</dbReference>
<organism evidence="2">
    <name type="scientific">marine sediment metagenome</name>
    <dbReference type="NCBI Taxonomy" id="412755"/>
    <lineage>
        <taxon>unclassified sequences</taxon>
        <taxon>metagenomes</taxon>
        <taxon>ecological metagenomes</taxon>
    </lineage>
</organism>
<proteinExistence type="predicted"/>
<protein>
    <recommendedName>
        <fullName evidence="1">DNA polymerase helix-hairpin-helix motif domain-containing protein</fullName>
    </recommendedName>
</protein>
<dbReference type="Pfam" id="PF14579">
    <property type="entry name" value="HHH_6"/>
    <property type="match status" value="1"/>
</dbReference>
<accession>X1J459</accession>
<feature type="domain" description="DNA polymerase helix-hairpin-helix motif" evidence="1">
    <location>
        <begin position="62"/>
        <end position="151"/>
    </location>
</feature>
<dbReference type="GO" id="GO:0006260">
    <property type="term" value="P:DNA replication"/>
    <property type="evidence" value="ECO:0007669"/>
    <property type="project" value="InterPro"/>
</dbReference>